<dbReference type="Proteomes" id="UP000630594">
    <property type="component" value="Unassembled WGS sequence"/>
</dbReference>
<dbReference type="InterPro" id="IPR029058">
    <property type="entry name" value="AB_hydrolase_fold"/>
</dbReference>
<name>A0ABQ1Q5U4_9ACTN</name>
<sequence>MRLLFVHGAGGFLDDKVLATGLRDRLQVPVEMPLIGDDDMSVEAWAAPVRRHLAALGRDDVVIGHSFGATILQWVLAEQEWGPRRALLLAAPDWSPDGWDVAQYVHHGPEPAMAVALHHCRDDEEVPFDHLALNAARMPSAYVVEHPRGGHQFVGLVETIAEAVARPAS</sequence>
<dbReference type="EMBL" id="BMCK01000001">
    <property type="protein sequence ID" value="GGD13403.1"/>
    <property type="molecule type" value="Genomic_DNA"/>
</dbReference>
<comment type="caution">
    <text evidence="1">The sequence shown here is derived from an EMBL/GenBank/DDBJ whole genome shotgun (WGS) entry which is preliminary data.</text>
</comment>
<keyword evidence="2" id="KW-1185">Reference proteome</keyword>
<dbReference type="Gene3D" id="3.40.50.1820">
    <property type="entry name" value="alpha/beta hydrolase"/>
    <property type="match status" value="1"/>
</dbReference>
<dbReference type="Pfam" id="PF06821">
    <property type="entry name" value="Ser_hydrolase"/>
    <property type="match status" value="1"/>
</dbReference>
<evidence type="ECO:0000313" key="1">
    <source>
        <dbReference type="EMBL" id="GGD13403.1"/>
    </source>
</evidence>
<evidence type="ECO:0000313" key="2">
    <source>
        <dbReference type="Proteomes" id="UP000630594"/>
    </source>
</evidence>
<dbReference type="RefSeq" id="WP_188421053.1">
    <property type="nucleotide sequence ID" value="NZ_BMCK01000001.1"/>
</dbReference>
<organism evidence="1 2">
    <name type="scientific">Nocardioides daphniae</name>
    <dbReference type="NCBI Taxonomy" id="402297"/>
    <lineage>
        <taxon>Bacteria</taxon>
        <taxon>Bacillati</taxon>
        <taxon>Actinomycetota</taxon>
        <taxon>Actinomycetes</taxon>
        <taxon>Propionibacteriales</taxon>
        <taxon>Nocardioidaceae</taxon>
        <taxon>Nocardioides</taxon>
    </lineage>
</organism>
<dbReference type="InterPro" id="IPR010662">
    <property type="entry name" value="RBBP9/YdeN"/>
</dbReference>
<proteinExistence type="predicted"/>
<accession>A0ABQ1Q5U4</accession>
<protein>
    <submittedName>
        <fullName evidence="1">Alpha/beta hydrolase</fullName>
    </submittedName>
</protein>
<dbReference type="SUPFAM" id="SSF53474">
    <property type="entry name" value="alpha/beta-Hydrolases"/>
    <property type="match status" value="1"/>
</dbReference>
<reference evidence="2" key="1">
    <citation type="journal article" date="2019" name="Int. J. Syst. Evol. Microbiol.">
        <title>The Global Catalogue of Microorganisms (GCM) 10K type strain sequencing project: providing services to taxonomists for standard genome sequencing and annotation.</title>
        <authorList>
            <consortium name="The Broad Institute Genomics Platform"/>
            <consortium name="The Broad Institute Genome Sequencing Center for Infectious Disease"/>
            <person name="Wu L."/>
            <person name="Ma J."/>
        </authorList>
    </citation>
    <scope>NUCLEOTIDE SEQUENCE [LARGE SCALE GENOMIC DNA]</scope>
    <source>
        <strain evidence="2">CCM 7403</strain>
    </source>
</reference>
<keyword evidence="1" id="KW-0378">Hydrolase</keyword>
<gene>
    <name evidence="1" type="ORF">GCM10007231_10550</name>
</gene>
<dbReference type="GO" id="GO:0016787">
    <property type="term" value="F:hydrolase activity"/>
    <property type="evidence" value="ECO:0007669"/>
    <property type="project" value="UniProtKB-KW"/>
</dbReference>